<dbReference type="InterPro" id="IPR013766">
    <property type="entry name" value="Thioredoxin_domain"/>
</dbReference>
<evidence type="ECO:0000313" key="6">
    <source>
        <dbReference type="EMBL" id="NMH87382.1"/>
    </source>
</evidence>
<dbReference type="InterPro" id="IPR036249">
    <property type="entry name" value="Thioredoxin-like_sf"/>
</dbReference>
<evidence type="ECO:0000256" key="4">
    <source>
        <dbReference type="ARBA" id="ARBA00023284"/>
    </source>
</evidence>
<keyword evidence="3" id="KW-1015">Disulfide bond</keyword>
<dbReference type="PANTHER" id="PTHR42852:SF6">
    <property type="entry name" value="THIOL:DISULFIDE INTERCHANGE PROTEIN DSBE"/>
    <property type="match status" value="1"/>
</dbReference>
<comment type="subcellular location">
    <subcellularLocation>
        <location evidence="1">Cell envelope</location>
    </subcellularLocation>
</comment>
<keyword evidence="2" id="KW-0201">Cytochrome c-type biogenesis</keyword>
<sequence length="378" mass="43462">MKHILILFICFIFACKPKVKNENNQGYTVEGKVTNIKDSTVLLLYSIKLNKAIDSVYVINGEFNLSGTIEQPEEFMLSTKLDPKNKNYFKYIFFWLENTKLNLEGDLDNFRYAKINGSKLNDILYEQTTKKRAFYEKRDSLVNILGSGKRSETLLKQLRDIDSITDKIDLNFIRTQPNNRVALKSLTFLKDTFSKEELSNIYNSLDETLKQSDDGKSIGTYLSINKILEQGDYIKDIVGSDLQNQSKTLASIVKQNKYTILDFWAAGCGPCRKQSKQYAELYKKYHSQGLEIVSFSLDKNRKNWESASKKDNITWVNISDLKGNNAKTPMTYGIKGIPNSFLINQEGKIVSEFYGYNPEKLPFEKELESFFSTESSIE</sequence>
<dbReference type="InterPro" id="IPR017937">
    <property type="entry name" value="Thioredoxin_CS"/>
</dbReference>
<evidence type="ECO:0000259" key="5">
    <source>
        <dbReference type="PROSITE" id="PS51352"/>
    </source>
</evidence>
<dbReference type="PROSITE" id="PS00194">
    <property type="entry name" value="THIOREDOXIN_1"/>
    <property type="match status" value="1"/>
</dbReference>
<dbReference type="InterPro" id="IPR025380">
    <property type="entry name" value="DUF4369"/>
</dbReference>
<dbReference type="RefSeq" id="WP_169671852.1">
    <property type="nucleotide sequence ID" value="NZ_JABBHF010000004.1"/>
</dbReference>
<dbReference type="PROSITE" id="PS51352">
    <property type="entry name" value="THIOREDOXIN_2"/>
    <property type="match status" value="1"/>
</dbReference>
<reference evidence="6 7" key="1">
    <citation type="submission" date="2020-04" db="EMBL/GenBank/DDBJ databases">
        <title>A Flavivirga sp. nov.</title>
        <authorList>
            <person name="Sun X."/>
        </authorList>
    </citation>
    <scope>NUCLEOTIDE SEQUENCE [LARGE SCALE GENOMIC DNA]</scope>
    <source>
        <strain evidence="6 7">Y03</strain>
    </source>
</reference>
<dbReference type="CDD" id="cd02966">
    <property type="entry name" value="TlpA_like_family"/>
    <property type="match status" value="1"/>
</dbReference>
<dbReference type="SUPFAM" id="SSF52833">
    <property type="entry name" value="Thioredoxin-like"/>
    <property type="match status" value="1"/>
</dbReference>
<evidence type="ECO:0000256" key="3">
    <source>
        <dbReference type="ARBA" id="ARBA00023157"/>
    </source>
</evidence>
<dbReference type="Gene3D" id="3.40.30.10">
    <property type="entry name" value="Glutaredoxin"/>
    <property type="match status" value="1"/>
</dbReference>
<evidence type="ECO:0000256" key="1">
    <source>
        <dbReference type="ARBA" id="ARBA00004196"/>
    </source>
</evidence>
<feature type="domain" description="Thioredoxin" evidence="5">
    <location>
        <begin position="228"/>
        <end position="372"/>
    </location>
</feature>
<keyword evidence="4" id="KW-0676">Redox-active center</keyword>
<dbReference type="Proteomes" id="UP000746690">
    <property type="component" value="Unassembled WGS sequence"/>
</dbReference>
<accession>A0ABX1RY88</accession>
<gene>
    <name evidence="6" type="ORF">HHX25_07695</name>
</gene>
<dbReference type="InterPro" id="IPR050553">
    <property type="entry name" value="Thioredoxin_ResA/DsbE_sf"/>
</dbReference>
<dbReference type="Pfam" id="PF08534">
    <property type="entry name" value="Redoxin"/>
    <property type="match status" value="1"/>
</dbReference>
<organism evidence="6 7">
    <name type="scientific">Flavivirga algicola</name>
    <dbReference type="NCBI Taxonomy" id="2729136"/>
    <lineage>
        <taxon>Bacteria</taxon>
        <taxon>Pseudomonadati</taxon>
        <taxon>Bacteroidota</taxon>
        <taxon>Flavobacteriia</taxon>
        <taxon>Flavobacteriales</taxon>
        <taxon>Flavobacteriaceae</taxon>
        <taxon>Flavivirga</taxon>
    </lineage>
</organism>
<dbReference type="PROSITE" id="PS51257">
    <property type="entry name" value="PROKAR_LIPOPROTEIN"/>
    <property type="match status" value="1"/>
</dbReference>
<dbReference type="Pfam" id="PF14289">
    <property type="entry name" value="DUF4369"/>
    <property type="match status" value="1"/>
</dbReference>
<evidence type="ECO:0000256" key="2">
    <source>
        <dbReference type="ARBA" id="ARBA00022748"/>
    </source>
</evidence>
<name>A0ABX1RY88_9FLAO</name>
<keyword evidence="7" id="KW-1185">Reference proteome</keyword>
<comment type="caution">
    <text evidence="6">The sequence shown here is derived from an EMBL/GenBank/DDBJ whole genome shotgun (WGS) entry which is preliminary data.</text>
</comment>
<evidence type="ECO:0000313" key="7">
    <source>
        <dbReference type="Proteomes" id="UP000746690"/>
    </source>
</evidence>
<dbReference type="PANTHER" id="PTHR42852">
    <property type="entry name" value="THIOL:DISULFIDE INTERCHANGE PROTEIN DSBE"/>
    <property type="match status" value="1"/>
</dbReference>
<dbReference type="EMBL" id="JABBHF010000004">
    <property type="protein sequence ID" value="NMH87382.1"/>
    <property type="molecule type" value="Genomic_DNA"/>
</dbReference>
<protein>
    <submittedName>
        <fullName evidence="6">AhpC/TSA family protein</fullName>
    </submittedName>
</protein>
<dbReference type="InterPro" id="IPR013740">
    <property type="entry name" value="Redoxin"/>
</dbReference>
<proteinExistence type="predicted"/>